<keyword evidence="2" id="KW-1185">Reference proteome</keyword>
<dbReference type="RefSeq" id="XP_013903325.1">
    <property type="nucleotide sequence ID" value="XM_014047871.1"/>
</dbReference>
<gene>
    <name evidence="1" type="ORF">MNEG_3652</name>
</gene>
<dbReference type="EMBL" id="KK100688">
    <property type="protein sequence ID" value="KIZ04306.1"/>
    <property type="molecule type" value="Genomic_DNA"/>
</dbReference>
<dbReference type="GeneID" id="25736530"/>
<dbReference type="AlphaFoldDB" id="A0A0D2NH01"/>
<accession>A0A0D2NH01</accession>
<dbReference type="Proteomes" id="UP000054498">
    <property type="component" value="Unassembled WGS sequence"/>
</dbReference>
<dbReference type="KEGG" id="mng:MNEG_3652"/>
<name>A0A0D2NH01_9CHLO</name>
<protein>
    <submittedName>
        <fullName evidence="1">Uncharacterized protein</fullName>
    </submittedName>
</protein>
<organism evidence="1 2">
    <name type="scientific">Monoraphidium neglectum</name>
    <dbReference type="NCBI Taxonomy" id="145388"/>
    <lineage>
        <taxon>Eukaryota</taxon>
        <taxon>Viridiplantae</taxon>
        <taxon>Chlorophyta</taxon>
        <taxon>core chlorophytes</taxon>
        <taxon>Chlorophyceae</taxon>
        <taxon>CS clade</taxon>
        <taxon>Sphaeropleales</taxon>
        <taxon>Selenastraceae</taxon>
        <taxon>Monoraphidium</taxon>
    </lineage>
</organism>
<reference evidence="1 2" key="1">
    <citation type="journal article" date="2013" name="BMC Genomics">
        <title>Reconstruction of the lipid metabolism for the microalga Monoraphidium neglectum from its genome sequence reveals characteristics suitable for biofuel production.</title>
        <authorList>
            <person name="Bogen C."/>
            <person name="Al-Dilaimi A."/>
            <person name="Albersmeier A."/>
            <person name="Wichmann J."/>
            <person name="Grundmann M."/>
            <person name="Rupp O."/>
            <person name="Lauersen K.J."/>
            <person name="Blifernez-Klassen O."/>
            <person name="Kalinowski J."/>
            <person name="Goesmann A."/>
            <person name="Mussgnug J.H."/>
            <person name="Kruse O."/>
        </authorList>
    </citation>
    <scope>NUCLEOTIDE SEQUENCE [LARGE SCALE GENOMIC DNA]</scope>
    <source>
        <strain evidence="1 2">SAG 48.87</strain>
    </source>
</reference>
<sequence>MELQLPAGFATSITHVGQLKGLLALASANSALRAQLQKLLVLGEDAWEEVVEHVGQAVEPDSRTRVWFEDTRF</sequence>
<evidence type="ECO:0000313" key="1">
    <source>
        <dbReference type="EMBL" id="KIZ04306.1"/>
    </source>
</evidence>
<evidence type="ECO:0000313" key="2">
    <source>
        <dbReference type="Proteomes" id="UP000054498"/>
    </source>
</evidence>
<proteinExistence type="predicted"/>